<accession>A0A1Y1BSP4</accession>
<organism evidence="1 2">
    <name type="scientific">Burkholderia stabilis</name>
    <dbReference type="NCBI Taxonomy" id="95485"/>
    <lineage>
        <taxon>Bacteria</taxon>
        <taxon>Pseudomonadati</taxon>
        <taxon>Pseudomonadota</taxon>
        <taxon>Betaproteobacteria</taxon>
        <taxon>Burkholderiales</taxon>
        <taxon>Burkholderiaceae</taxon>
        <taxon>Burkholderia</taxon>
        <taxon>Burkholderia cepacia complex</taxon>
    </lineage>
</organism>
<sequence length="195" mass="21679">MKWPVRTAGASMRARPARGVSRLSGVIVAECSHCGRTFLVGGQSIDGRRYCSPACAHAHPIVVEAERVPDAKVRQYVDDWRYGPCPICLREGHPVDVHASHRVVSLVFVTRWATRRHVCCRRCGRKKQAVALLASATLGWWGLPWGIVLTPIQLVRNALGLAARDPEVATQQFEEFVRRKLAARRLQRARQGAGT</sequence>
<protein>
    <submittedName>
        <fullName evidence="1">Uncharacterized protein</fullName>
    </submittedName>
</protein>
<reference evidence="1 2" key="1">
    <citation type="journal article" date="2017" name="Genome Announc.">
        <title>Complete Genome Sequence of Burkholderia stabilis FERMP-21014.</title>
        <authorList>
            <person name="Konishi K."/>
            <person name="Kumagai T."/>
            <person name="Sakasegawa S."/>
            <person name="Tamura T."/>
        </authorList>
    </citation>
    <scope>NUCLEOTIDE SEQUENCE [LARGE SCALE GENOMIC DNA]</scope>
    <source>
        <strain evidence="1 2">FERMP-21014</strain>
    </source>
</reference>
<dbReference type="AlphaFoldDB" id="A0A1Y1BSP4"/>
<evidence type="ECO:0000313" key="1">
    <source>
        <dbReference type="EMBL" id="BAX61279.1"/>
    </source>
</evidence>
<name>A0A1Y1BSP4_9BURK</name>
<proteinExistence type="predicted"/>
<dbReference type="Proteomes" id="UP000218432">
    <property type="component" value="Chromosome 2"/>
</dbReference>
<evidence type="ECO:0000313" key="2">
    <source>
        <dbReference type="Proteomes" id="UP000218432"/>
    </source>
</evidence>
<dbReference type="EMBL" id="AP018112">
    <property type="protein sequence ID" value="BAX61279.1"/>
    <property type="molecule type" value="Genomic_DNA"/>
</dbReference>
<gene>
    <name evidence="1" type="ORF">BSFP_041460</name>
</gene>